<reference evidence="2" key="1">
    <citation type="submission" date="2011-07" db="EMBL/GenBank/DDBJ databases">
        <authorList>
            <consortium name="Caenorhabditis brenneri Sequencing and Analysis Consortium"/>
            <person name="Wilson R.K."/>
        </authorList>
    </citation>
    <scope>NUCLEOTIDE SEQUENCE [LARGE SCALE GENOMIC DNA]</scope>
    <source>
        <strain evidence="2">PB2801</strain>
    </source>
</reference>
<dbReference type="HOGENOM" id="CLU_1397451_0_0_1"/>
<sequence>MRTSKELLPWLDEQKCVPHHEIVLKFYQNFSRFSCTYDEDNSVKTDVEYQMDSNNTLRTLKSEPRKIEKSFHWKELLADFKTVIKPQLRVKRLQLTLRLDDVDFGMIRACSIKIQVKEFILETRTILFNSNNFEQCTITVDSRLDMNTIGHEFGNAIRENPNIYHYPMSDSMEYFEMSATLTSLEVAKKRCMIRM</sequence>
<evidence type="ECO:0000313" key="2">
    <source>
        <dbReference type="Proteomes" id="UP000008068"/>
    </source>
</evidence>
<keyword evidence="2" id="KW-1185">Reference proteome</keyword>
<dbReference type="Proteomes" id="UP000008068">
    <property type="component" value="Unassembled WGS sequence"/>
</dbReference>
<organism evidence="2">
    <name type="scientific">Caenorhabditis brenneri</name>
    <name type="common">Nematode worm</name>
    <dbReference type="NCBI Taxonomy" id="135651"/>
    <lineage>
        <taxon>Eukaryota</taxon>
        <taxon>Metazoa</taxon>
        <taxon>Ecdysozoa</taxon>
        <taxon>Nematoda</taxon>
        <taxon>Chromadorea</taxon>
        <taxon>Rhabditida</taxon>
        <taxon>Rhabditina</taxon>
        <taxon>Rhabditomorpha</taxon>
        <taxon>Rhabditoidea</taxon>
        <taxon>Rhabditidae</taxon>
        <taxon>Peloderinae</taxon>
        <taxon>Caenorhabditis</taxon>
    </lineage>
</organism>
<proteinExistence type="predicted"/>
<evidence type="ECO:0000313" key="1">
    <source>
        <dbReference type="EMBL" id="EGT52587.1"/>
    </source>
</evidence>
<dbReference type="EMBL" id="GL380296">
    <property type="protein sequence ID" value="EGT52587.1"/>
    <property type="molecule type" value="Genomic_DNA"/>
</dbReference>
<evidence type="ECO:0008006" key="3">
    <source>
        <dbReference type="Google" id="ProtNLM"/>
    </source>
</evidence>
<gene>
    <name evidence="1" type="ORF">CAEBREN_17387</name>
</gene>
<protein>
    <recommendedName>
        <fullName evidence="3">DUF38 domain-containing protein</fullName>
    </recommendedName>
</protein>
<dbReference type="InParanoid" id="G0PDX3"/>
<name>G0PDX3_CAEBE</name>
<dbReference type="AlphaFoldDB" id="G0PDX3"/>
<accession>G0PDX3</accession>